<organism evidence="1 2">
    <name type="scientific">Escallonia rubra</name>
    <dbReference type="NCBI Taxonomy" id="112253"/>
    <lineage>
        <taxon>Eukaryota</taxon>
        <taxon>Viridiplantae</taxon>
        <taxon>Streptophyta</taxon>
        <taxon>Embryophyta</taxon>
        <taxon>Tracheophyta</taxon>
        <taxon>Spermatophyta</taxon>
        <taxon>Magnoliopsida</taxon>
        <taxon>eudicotyledons</taxon>
        <taxon>Gunneridae</taxon>
        <taxon>Pentapetalae</taxon>
        <taxon>asterids</taxon>
        <taxon>campanulids</taxon>
        <taxon>Escalloniales</taxon>
        <taxon>Escalloniaceae</taxon>
        <taxon>Escallonia</taxon>
    </lineage>
</organism>
<keyword evidence="2" id="KW-1185">Reference proteome</keyword>
<evidence type="ECO:0000313" key="1">
    <source>
        <dbReference type="EMBL" id="KAK2977015.1"/>
    </source>
</evidence>
<sequence>MRSKILNKLASCVHAAGVANNVDDHSNGNYCYVREVTKEEVKDGAAIMEEDMVEEARVVVTAEEVVVTEEEARAAITAEEVVVTEEEEARAVVPAEEVVVTEEGERGVVPAEEVVVTEEEARGVVPAEEVVVTEEEARVVVPAEEVVVTEEEARVVVPVEEVVVTEEEARVVVPVEEVVVTEEEGRSKIRRLTEAAAREVVMEEEEEGRVDIASMGAVVVIMAKVAELASSAASIPKKLKPTCRQQKPSLESVEDDILPPCVPAFKSSMYLIKMNKGE</sequence>
<gene>
    <name evidence="1" type="ORF">RJ640_013633</name>
</gene>
<dbReference type="EMBL" id="JAVXUO010002017">
    <property type="protein sequence ID" value="KAK2977015.1"/>
    <property type="molecule type" value="Genomic_DNA"/>
</dbReference>
<proteinExistence type="predicted"/>
<dbReference type="AlphaFoldDB" id="A0AA88R871"/>
<name>A0AA88R871_9ASTE</name>
<protein>
    <submittedName>
        <fullName evidence="1">Uncharacterized protein</fullName>
    </submittedName>
</protein>
<comment type="caution">
    <text evidence="1">The sequence shown here is derived from an EMBL/GenBank/DDBJ whole genome shotgun (WGS) entry which is preliminary data.</text>
</comment>
<accession>A0AA88R871</accession>
<reference evidence="1" key="1">
    <citation type="submission" date="2022-12" db="EMBL/GenBank/DDBJ databases">
        <title>Draft genome assemblies for two species of Escallonia (Escalloniales).</title>
        <authorList>
            <person name="Chanderbali A."/>
            <person name="Dervinis C."/>
            <person name="Anghel I."/>
            <person name="Soltis D."/>
            <person name="Soltis P."/>
            <person name="Zapata F."/>
        </authorList>
    </citation>
    <scope>NUCLEOTIDE SEQUENCE</scope>
    <source>
        <strain evidence="1">UCBG92.1500</strain>
        <tissue evidence="1">Leaf</tissue>
    </source>
</reference>
<evidence type="ECO:0000313" key="2">
    <source>
        <dbReference type="Proteomes" id="UP001187471"/>
    </source>
</evidence>
<dbReference type="Proteomes" id="UP001187471">
    <property type="component" value="Unassembled WGS sequence"/>
</dbReference>